<dbReference type="KEGG" id="mbai:MB901379_01370"/>
<proteinExistence type="predicted"/>
<accession>A0A3S4BU99</accession>
<gene>
    <name evidence="3" type="ORF">MB901379_01370</name>
</gene>
<protein>
    <submittedName>
        <fullName evidence="3">Uncharacterized protein</fullName>
    </submittedName>
</protein>
<evidence type="ECO:0000256" key="2">
    <source>
        <dbReference type="SAM" id="Phobius"/>
    </source>
</evidence>
<dbReference type="Proteomes" id="UP000269998">
    <property type="component" value="Chromosome"/>
</dbReference>
<keyword evidence="2" id="KW-0812">Transmembrane</keyword>
<keyword evidence="2" id="KW-1133">Transmembrane helix</keyword>
<keyword evidence="4" id="KW-1185">Reference proteome</keyword>
<dbReference type="EMBL" id="LR130759">
    <property type="protein sequence ID" value="VDM87820.1"/>
    <property type="molecule type" value="Genomic_DNA"/>
</dbReference>
<evidence type="ECO:0000313" key="4">
    <source>
        <dbReference type="Proteomes" id="UP000269998"/>
    </source>
</evidence>
<evidence type="ECO:0000313" key="3">
    <source>
        <dbReference type="EMBL" id="VDM87820.1"/>
    </source>
</evidence>
<reference evidence="4" key="1">
    <citation type="submission" date="2018-02" db="EMBL/GenBank/DDBJ databases">
        <authorList>
            <person name="Seth-Smith MB H."/>
            <person name="Seth-Smith H."/>
        </authorList>
    </citation>
    <scope>NUCLEOTIDE SEQUENCE [LARGE SCALE GENOMIC DNA]</scope>
</reference>
<feature type="transmembrane region" description="Helical" evidence="2">
    <location>
        <begin position="36"/>
        <end position="57"/>
    </location>
</feature>
<feature type="region of interest" description="Disordered" evidence="1">
    <location>
        <begin position="1"/>
        <end position="29"/>
    </location>
</feature>
<name>A0A3S4BU99_9MYCO</name>
<sequence length="218" mass="22590">MHASSTPGAATRSTVPPIQTSASVHRRRRWGRRMGSGLRVVALAAAVTAAITLTGIINRPAVTLAAGDAIDIGAGISVTPAPGWSIGDQGPGWVTLHNTYSTAEMEIRVKPANGTDAVALLQADIDQLATVSATGLTNVHDMGAPDADTLQGGRFQQEASINYSADGSSRMGDIPVIGAFYELLSTSSHQSAFIVFTQNGDSSTHSDNDAAMMINSML</sequence>
<feature type="compositionally biased region" description="Polar residues" evidence="1">
    <location>
        <begin position="1"/>
        <end position="23"/>
    </location>
</feature>
<dbReference type="AlphaFoldDB" id="A0A3S4BU99"/>
<keyword evidence="2" id="KW-0472">Membrane</keyword>
<evidence type="ECO:0000256" key="1">
    <source>
        <dbReference type="SAM" id="MobiDB-lite"/>
    </source>
</evidence>
<organism evidence="3 4">
    <name type="scientific">Mycobacterium basiliense</name>
    <dbReference type="NCBI Taxonomy" id="2094119"/>
    <lineage>
        <taxon>Bacteria</taxon>
        <taxon>Bacillati</taxon>
        <taxon>Actinomycetota</taxon>
        <taxon>Actinomycetes</taxon>
        <taxon>Mycobacteriales</taxon>
        <taxon>Mycobacteriaceae</taxon>
        <taxon>Mycobacterium</taxon>
    </lineage>
</organism>